<dbReference type="EMBL" id="HBGW01034074">
    <property type="protein sequence ID" value="CAD9557307.1"/>
    <property type="molecule type" value="Transcribed_RNA"/>
</dbReference>
<proteinExistence type="predicted"/>
<organism evidence="1">
    <name type="scientific">Zooxanthella nutricula</name>
    <dbReference type="NCBI Taxonomy" id="1333877"/>
    <lineage>
        <taxon>Eukaryota</taxon>
        <taxon>Sar</taxon>
        <taxon>Alveolata</taxon>
        <taxon>Dinophyceae</taxon>
        <taxon>Peridiniales</taxon>
        <taxon>Peridiniales incertae sedis</taxon>
        <taxon>Zooxanthella</taxon>
    </lineage>
</organism>
<protein>
    <submittedName>
        <fullName evidence="1">Uncharacterized protein</fullName>
    </submittedName>
</protein>
<sequence length="105" mass="11339">MLSPISLRSVARYLANSVAITLALLPTASPTTFIISLTADRIMLSTSSVVTTLSDVTLGTNSCAFGSRSFWYSKVSTWPNDTRLCLARLPRLCTLSDRERPAGSP</sequence>
<accession>A0A7S2JTL2</accession>
<gene>
    <name evidence="1" type="ORF">BRAN1462_LOCUS21539</name>
</gene>
<evidence type="ECO:0000313" key="1">
    <source>
        <dbReference type="EMBL" id="CAD9557307.1"/>
    </source>
</evidence>
<dbReference type="AlphaFoldDB" id="A0A7S2JTL2"/>
<name>A0A7S2JTL2_9DINO</name>
<reference evidence="1" key="1">
    <citation type="submission" date="2021-01" db="EMBL/GenBank/DDBJ databases">
        <authorList>
            <person name="Corre E."/>
            <person name="Pelletier E."/>
            <person name="Niang G."/>
            <person name="Scheremetjew M."/>
            <person name="Finn R."/>
            <person name="Kale V."/>
            <person name="Holt S."/>
            <person name="Cochrane G."/>
            <person name="Meng A."/>
            <person name="Brown T."/>
            <person name="Cohen L."/>
        </authorList>
    </citation>
    <scope>NUCLEOTIDE SEQUENCE</scope>
    <source>
        <strain evidence="1">RCC3387</strain>
    </source>
</reference>